<dbReference type="Pfam" id="PF05425">
    <property type="entry name" value="CopD"/>
    <property type="match status" value="1"/>
</dbReference>
<accession>A0A014QAV2</accession>
<organism evidence="3 4">
    <name type="scientific">Comamonas aquatica DA1877</name>
    <dbReference type="NCBI Taxonomy" id="1457173"/>
    <lineage>
        <taxon>Bacteria</taxon>
        <taxon>Pseudomonadati</taxon>
        <taxon>Pseudomonadota</taxon>
        <taxon>Betaproteobacteria</taxon>
        <taxon>Burkholderiales</taxon>
        <taxon>Comamonadaceae</taxon>
        <taxon>Comamonas</taxon>
    </lineage>
</organism>
<dbReference type="RefSeq" id="WP_043383232.1">
    <property type="nucleotide sequence ID" value="NZ_JBOK01000009.1"/>
</dbReference>
<keyword evidence="1" id="KW-1133">Transmembrane helix</keyword>
<feature type="transmembrane region" description="Helical" evidence="1">
    <location>
        <begin position="88"/>
        <end position="107"/>
    </location>
</feature>
<sequence length="158" mass="17316">MIYATLKTVHVLSIIVWIGGMVFAHFFLRPAVAQLEAPVRLRLMHDILGRFFQAVLLASLLTLASGVWMLGRVAKQVVQSGGSFEMPLAWTVMAVLGVAMVAIFMHIRFALFKRLGRAVAASEWAAGGAVLAQIRTWVSINLGLGVLVLLVTLMRWTT</sequence>
<dbReference type="AlphaFoldDB" id="A0A014QAV2"/>
<evidence type="ECO:0000259" key="2">
    <source>
        <dbReference type="Pfam" id="PF05425"/>
    </source>
</evidence>
<proteinExistence type="predicted"/>
<feature type="domain" description="Copper resistance protein D" evidence="2">
    <location>
        <begin position="47"/>
        <end position="152"/>
    </location>
</feature>
<evidence type="ECO:0000256" key="1">
    <source>
        <dbReference type="SAM" id="Phobius"/>
    </source>
</evidence>
<keyword evidence="1" id="KW-0472">Membrane</keyword>
<keyword evidence="1" id="KW-0812">Transmembrane</keyword>
<evidence type="ECO:0000313" key="3">
    <source>
        <dbReference type="EMBL" id="EXU80267.1"/>
    </source>
</evidence>
<comment type="caution">
    <text evidence="3">The sequence shown here is derived from an EMBL/GenBank/DDBJ whole genome shotgun (WGS) entry which is preliminary data.</text>
</comment>
<dbReference type="EMBL" id="JBOK01000009">
    <property type="protein sequence ID" value="EXU80267.1"/>
    <property type="molecule type" value="Genomic_DNA"/>
</dbReference>
<feature type="transmembrane region" description="Helical" evidence="1">
    <location>
        <begin position="48"/>
        <end position="68"/>
    </location>
</feature>
<name>A0A014QAV2_9BURK</name>
<reference evidence="3 4" key="1">
    <citation type="submission" date="2014-01" db="EMBL/GenBank/DDBJ databases">
        <title>Interspecies Systems Biology Uncovers Metabolites Affecting C. elegans Gene Expression and Life History Traits.</title>
        <authorList>
            <person name="Watson E."/>
            <person name="Macneil L.T."/>
            <person name="Ritter A.D."/>
            <person name="Yilmaz L.S."/>
            <person name="Rosebrock A.P."/>
            <person name="Caudy A.A."/>
            <person name="Walhout A.J."/>
        </authorList>
    </citation>
    <scope>NUCLEOTIDE SEQUENCE [LARGE SCALE GENOMIC DNA]</scope>
    <source>
        <strain evidence="3 4">DA1877</strain>
    </source>
</reference>
<feature type="transmembrane region" description="Helical" evidence="1">
    <location>
        <begin position="137"/>
        <end position="156"/>
    </location>
</feature>
<evidence type="ECO:0000313" key="4">
    <source>
        <dbReference type="Proteomes" id="UP000020766"/>
    </source>
</evidence>
<gene>
    <name evidence="3" type="ORF">AX13_18420</name>
</gene>
<dbReference type="InterPro" id="IPR008457">
    <property type="entry name" value="Cu-R_CopD_dom"/>
</dbReference>
<dbReference type="Proteomes" id="UP000020766">
    <property type="component" value="Unassembled WGS sequence"/>
</dbReference>
<dbReference type="GO" id="GO:0016020">
    <property type="term" value="C:membrane"/>
    <property type="evidence" value="ECO:0007669"/>
    <property type="project" value="InterPro"/>
</dbReference>
<feature type="transmembrane region" description="Helical" evidence="1">
    <location>
        <begin position="6"/>
        <end position="28"/>
    </location>
</feature>
<protein>
    <submittedName>
        <fullName evidence="3">Membrane protein</fullName>
    </submittedName>
</protein>
<keyword evidence="4" id="KW-1185">Reference proteome</keyword>
<dbReference type="PATRIC" id="fig|1457173.3.peg.1932"/>